<evidence type="ECO:0000313" key="4">
    <source>
        <dbReference type="Proteomes" id="UP000727907"/>
    </source>
</evidence>
<keyword evidence="1" id="KW-1133">Transmembrane helix</keyword>
<feature type="transmembrane region" description="Helical" evidence="1">
    <location>
        <begin position="119"/>
        <end position="137"/>
    </location>
</feature>
<dbReference type="Proteomes" id="UP000727907">
    <property type="component" value="Unassembled WGS sequence"/>
</dbReference>
<feature type="transmembrane region" description="Helical" evidence="1">
    <location>
        <begin position="40"/>
        <end position="59"/>
    </location>
</feature>
<organism evidence="3 4">
    <name type="scientific">Reyranella humidisoli</name>
    <dbReference type="NCBI Taxonomy" id="2849149"/>
    <lineage>
        <taxon>Bacteria</taxon>
        <taxon>Pseudomonadati</taxon>
        <taxon>Pseudomonadota</taxon>
        <taxon>Alphaproteobacteria</taxon>
        <taxon>Hyphomicrobiales</taxon>
        <taxon>Reyranellaceae</taxon>
        <taxon>Reyranella</taxon>
    </lineage>
</organism>
<dbReference type="EMBL" id="JAHOPB010000001">
    <property type="protein sequence ID" value="MBU8872836.1"/>
    <property type="molecule type" value="Genomic_DNA"/>
</dbReference>
<feature type="transmembrane region" description="Helical" evidence="1">
    <location>
        <begin position="12"/>
        <end position="28"/>
    </location>
</feature>
<sequence>MMLRRAEFWGGLFWLAVGVFVAWQGWLLELGTLREPGSGFVFFWLGLIISAFATFIAIGGARGGGPLLDDLWRGARWRNVLLVVLALIAFGFLFERLGFVICSLALLLFLMTVVDPVRPALSIPISVIAAVGVWYVLEKVLLVQLPKGIWIEDFIPF</sequence>
<evidence type="ECO:0000259" key="2">
    <source>
        <dbReference type="Pfam" id="PF07331"/>
    </source>
</evidence>
<name>A0ABS6IE12_9HYPH</name>
<keyword evidence="1" id="KW-0812">Transmembrane</keyword>
<reference evidence="3 4" key="1">
    <citation type="submission" date="2021-06" db="EMBL/GenBank/DDBJ databases">
        <authorList>
            <person name="Lee D.H."/>
        </authorList>
    </citation>
    <scope>NUCLEOTIDE SEQUENCE [LARGE SCALE GENOMIC DNA]</scope>
    <source>
        <strain evidence="3 4">MMS21-HV4-11</strain>
    </source>
</reference>
<keyword evidence="4" id="KW-1185">Reference proteome</keyword>
<gene>
    <name evidence="3" type="ORF">KQ910_03635</name>
</gene>
<protein>
    <submittedName>
        <fullName evidence="3">Tripartite tricarboxylate transporter TctB family protein</fullName>
    </submittedName>
</protein>
<evidence type="ECO:0000313" key="3">
    <source>
        <dbReference type="EMBL" id="MBU8872836.1"/>
    </source>
</evidence>
<proteinExistence type="predicted"/>
<feature type="domain" description="DUF1468" evidence="2">
    <location>
        <begin position="9"/>
        <end position="146"/>
    </location>
</feature>
<dbReference type="RefSeq" id="WP_216957119.1">
    <property type="nucleotide sequence ID" value="NZ_JAHOPB010000001.1"/>
</dbReference>
<accession>A0ABS6IE12</accession>
<keyword evidence="1" id="KW-0472">Membrane</keyword>
<evidence type="ECO:0000256" key="1">
    <source>
        <dbReference type="SAM" id="Phobius"/>
    </source>
</evidence>
<dbReference type="Pfam" id="PF07331">
    <property type="entry name" value="TctB"/>
    <property type="match status" value="1"/>
</dbReference>
<dbReference type="InterPro" id="IPR009936">
    <property type="entry name" value="DUF1468"/>
</dbReference>
<feature type="transmembrane region" description="Helical" evidence="1">
    <location>
        <begin position="80"/>
        <end position="113"/>
    </location>
</feature>
<comment type="caution">
    <text evidence="3">The sequence shown here is derived from an EMBL/GenBank/DDBJ whole genome shotgun (WGS) entry which is preliminary data.</text>
</comment>